<dbReference type="Proteomes" id="UP000827872">
    <property type="component" value="Linkage Group LG10"/>
</dbReference>
<gene>
    <name evidence="1" type="ORF">K3G42_016885</name>
</gene>
<keyword evidence="2" id="KW-1185">Reference proteome</keyword>
<evidence type="ECO:0000313" key="2">
    <source>
        <dbReference type="Proteomes" id="UP000827872"/>
    </source>
</evidence>
<accession>A0ACB8E802</accession>
<name>A0ACB8E802_9SAUR</name>
<reference evidence="1" key="1">
    <citation type="submission" date="2021-08" db="EMBL/GenBank/DDBJ databases">
        <title>The first chromosome-level gecko genome reveals the dynamic sex chromosomes of Neotropical dwarf geckos (Sphaerodactylidae: Sphaerodactylus).</title>
        <authorList>
            <person name="Pinto B.J."/>
            <person name="Keating S.E."/>
            <person name="Gamble T."/>
        </authorList>
    </citation>
    <scope>NUCLEOTIDE SEQUENCE</scope>
    <source>
        <strain evidence="1">TG3544</strain>
    </source>
</reference>
<sequence length="94" mass="10424">MFTDQAQQDVIMVLKFPSNSPVTHVAANTQPGLSNPAVITVTANRLFSVNKWHNLPAHQGAVQDQPYQLPVEIDPLIDLLMSKSEACYDELVHQ</sequence>
<organism evidence="1 2">
    <name type="scientific">Sphaerodactylus townsendi</name>
    <dbReference type="NCBI Taxonomy" id="933632"/>
    <lineage>
        <taxon>Eukaryota</taxon>
        <taxon>Metazoa</taxon>
        <taxon>Chordata</taxon>
        <taxon>Craniata</taxon>
        <taxon>Vertebrata</taxon>
        <taxon>Euteleostomi</taxon>
        <taxon>Lepidosauria</taxon>
        <taxon>Squamata</taxon>
        <taxon>Bifurcata</taxon>
        <taxon>Gekkota</taxon>
        <taxon>Sphaerodactylidae</taxon>
        <taxon>Sphaerodactylus</taxon>
    </lineage>
</organism>
<comment type="caution">
    <text evidence="1">The sequence shown here is derived from an EMBL/GenBank/DDBJ whole genome shotgun (WGS) entry which is preliminary data.</text>
</comment>
<dbReference type="EMBL" id="CM037623">
    <property type="protein sequence ID" value="KAH7988450.1"/>
    <property type="molecule type" value="Genomic_DNA"/>
</dbReference>
<evidence type="ECO:0000313" key="1">
    <source>
        <dbReference type="EMBL" id="KAH7988450.1"/>
    </source>
</evidence>
<protein>
    <submittedName>
        <fullName evidence="1">Uncharacterized protein</fullName>
    </submittedName>
</protein>
<proteinExistence type="predicted"/>